<evidence type="ECO:0000256" key="4">
    <source>
        <dbReference type="ARBA" id="ARBA00022837"/>
    </source>
</evidence>
<name>A0AA37WDY1_9BACT</name>
<proteinExistence type="inferred from homology"/>
<dbReference type="InterPro" id="IPR024607">
    <property type="entry name" value="Sulfatase_CS"/>
</dbReference>
<feature type="region of interest" description="Disordered" evidence="5">
    <location>
        <begin position="307"/>
        <end position="333"/>
    </location>
</feature>
<dbReference type="Proteomes" id="UP001156666">
    <property type="component" value="Unassembled WGS sequence"/>
</dbReference>
<dbReference type="InterPro" id="IPR017850">
    <property type="entry name" value="Alkaline_phosphatase_core_sf"/>
</dbReference>
<evidence type="ECO:0000256" key="3">
    <source>
        <dbReference type="ARBA" id="ARBA00022801"/>
    </source>
</evidence>
<dbReference type="AlphaFoldDB" id="A0AA37WDY1"/>
<evidence type="ECO:0000256" key="2">
    <source>
        <dbReference type="ARBA" id="ARBA00022723"/>
    </source>
</evidence>
<accession>A0AA37WDY1</accession>
<dbReference type="PANTHER" id="PTHR42693">
    <property type="entry name" value="ARYLSULFATASE FAMILY MEMBER"/>
    <property type="match status" value="1"/>
</dbReference>
<dbReference type="PROSITE" id="PS00523">
    <property type="entry name" value="SULFATASE_1"/>
    <property type="match status" value="1"/>
</dbReference>
<dbReference type="GO" id="GO:0004065">
    <property type="term" value="F:arylsulfatase activity"/>
    <property type="evidence" value="ECO:0007669"/>
    <property type="project" value="TreeGrafter"/>
</dbReference>
<evidence type="ECO:0000313" key="8">
    <source>
        <dbReference type="Proteomes" id="UP001156666"/>
    </source>
</evidence>
<dbReference type="Pfam" id="PF00884">
    <property type="entry name" value="Sulfatase"/>
    <property type="match status" value="1"/>
</dbReference>
<gene>
    <name evidence="7" type="ORF">GCM10007940_11270</name>
</gene>
<sequence>MIMIWLTSCSETKQVTGTEKPNIIVILADDLGYGDLGVYNDESKILTSHLDDLAKSGIRFTNAHSPSSVCTPTRYGILTGRFAWRTDLKKSVLWAWDKPLIEEDRETLPKMLKKRGYNTANIGKWHLGWRWKDKDGNYINDTIPIGNYGLKGRNDLYQFIDFSKTIDGGPMEAGFDYYFGDDVPNFAPYVFIENNKIIADLDTLKPGSMYGGPGPMSSGWDLTKVMPTITKKSVEYIEDQAQEENPFFLYFALTAPHTPIAPTKDFIGKSKAGLYGDFVTEVDWTVGQIIDALNRTGQLDNTIVVFTSDNGSPQRDGEKMGGKTGSVKKYGHDPSRPFKGMKADIWEGGHRVPCIVSWPSKISSGQVSSQLFGLNDLMATFTALTESSDKSSQYEDSQDFSDVWLNKETSPVRQNLVHHSIQGMFAISEGPWKYIEGKGSGGWSGNPDEKSGFTLPEGQLYNLETDIAEQNNIYDQHPEIVEKLSATLKMYRKQGYSNPNMKK</sequence>
<comment type="caution">
    <text evidence="7">The sequence shown here is derived from an EMBL/GenBank/DDBJ whole genome shotgun (WGS) entry which is preliminary data.</text>
</comment>
<reference evidence="7" key="2">
    <citation type="submission" date="2023-01" db="EMBL/GenBank/DDBJ databases">
        <title>Draft genome sequence of Portibacter lacus strain NBRC 108769.</title>
        <authorList>
            <person name="Sun Q."/>
            <person name="Mori K."/>
        </authorList>
    </citation>
    <scope>NUCLEOTIDE SEQUENCE</scope>
    <source>
        <strain evidence="7">NBRC 108769</strain>
    </source>
</reference>
<reference evidence="7" key="1">
    <citation type="journal article" date="2014" name="Int. J. Syst. Evol. Microbiol.">
        <title>Complete genome sequence of Corynebacterium casei LMG S-19264T (=DSM 44701T), isolated from a smear-ripened cheese.</title>
        <authorList>
            <consortium name="US DOE Joint Genome Institute (JGI-PGF)"/>
            <person name="Walter F."/>
            <person name="Albersmeier A."/>
            <person name="Kalinowski J."/>
            <person name="Ruckert C."/>
        </authorList>
    </citation>
    <scope>NUCLEOTIDE SEQUENCE</scope>
    <source>
        <strain evidence="7">NBRC 108769</strain>
    </source>
</reference>
<dbReference type="GO" id="GO:0046872">
    <property type="term" value="F:metal ion binding"/>
    <property type="evidence" value="ECO:0007669"/>
    <property type="project" value="UniProtKB-KW"/>
</dbReference>
<evidence type="ECO:0000256" key="1">
    <source>
        <dbReference type="ARBA" id="ARBA00008779"/>
    </source>
</evidence>
<dbReference type="Gene3D" id="3.40.720.10">
    <property type="entry name" value="Alkaline Phosphatase, subunit A"/>
    <property type="match status" value="1"/>
</dbReference>
<organism evidence="7 8">
    <name type="scientific">Portibacter lacus</name>
    <dbReference type="NCBI Taxonomy" id="1099794"/>
    <lineage>
        <taxon>Bacteria</taxon>
        <taxon>Pseudomonadati</taxon>
        <taxon>Bacteroidota</taxon>
        <taxon>Saprospiria</taxon>
        <taxon>Saprospirales</taxon>
        <taxon>Haliscomenobacteraceae</taxon>
        <taxon>Portibacter</taxon>
    </lineage>
</organism>
<keyword evidence="4" id="KW-0106">Calcium</keyword>
<keyword evidence="2" id="KW-0479">Metal-binding</keyword>
<keyword evidence="8" id="KW-1185">Reference proteome</keyword>
<feature type="domain" description="Sulfatase N-terminal" evidence="6">
    <location>
        <begin position="21"/>
        <end position="385"/>
    </location>
</feature>
<protein>
    <submittedName>
        <fullName evidence="7">Arylsulfatase</fullName>
    </submittedName>
</protein>
<comment type="similarity">
    <text evidence="1">Belongs to the sulfatase family.</text>
</comment>
<dbReference type="PANTHER" id="PTHR42693:SF53">
    <property type="entry name" value="ENDO-4-O-SULFATASE"/>
    <property type="match status" value="1"/>
</dbReference>
<evidence type="ECO:0000259" key="6">
    <source>
        <dbReference type="Pfam" id="PF00884"/>
    </source>
</evidence>
<dbReference type="SUPFAM" id="SSF53649">
    <property type="entry name" value="Alkaline phosphatase-like"/>
    <property type="match status" value="1"/>
</dbReference>
<dbReference type="InterPro" id="IPR000917">
    <property type="entry name" value="Sulfatase_N"/>
</dbReference>
<evidence type="ECO:0000256" key="5">
    <source>
        <dbReference type="SAM" id="MobiDB-lite"/>
    </source>
</evidence>
<evidence type="ECO:0000313" key="7">
    <source>
        <dbReference type="EMBL" id="GLR16512.1"/>
    </source>
</evidence>
<dbReference type="PROSITE" id="PS00149">
    <property type="entry name" value="SULFATASE_2"/>
    <property type="match status" value="1"/>
</dbReference>
<dbReference type="CDD" id="cd16143">
    <property type="entry name" value="ARS_like"/>
    <property type="match status" value="1"/>
</dbReference>
<dbReference type="InterPro" id="IPR050738">
    <property type="entry name" value="Sulfatase"/>
</dbReference>
<keyword evidence="3" id="KW-0378">Hydrolase</keyword>
<dbReference type="Gene3D" id="3.30.1120.10">
    <property type="match status" value="1"/>
</dbReference>
<dbReference type="EMBL" id="BSOH01000005">
    <property type="protein sequence ID" value="GLR16512.1"/>
    <property type="molecule type" value="Genomic_DNA"/>
</dbReference>